<comment type="caution">
    <text evidence="4">The sequence shown here is derived from an EMBL/GenBank/DDBJ whole genome shotgun (WGS) entry which is preliminary data.</text>
</comment>
<dbReference type="Proteomes" id="UP000785200">
    <property type="component" value="Unassembled WGS sequence"/>
</dbReference>
<dbReference type="EMBL" id="VNKQ01000007">
    <property type="protein sequence ID" value="KAG0649813.1"/>
    <property type="molecule type" value="Genomic_DNA"/>
</dbReference>
<evidence type="ECO:0000256" key="2">
    <source>
        <dbReference type="SAM" id="MobiDB-lite"/>
    </source>
</evidence>
<dbReference type="CDD" id="cd19481">
    <property type="entry name" value="RecA-like_protease"/>
    <property type="match status" value="1"/>
</dbReference>
<dbReference type="PANTHER" id="PTHR23077">
    <property type="entry name" value="AAA-FAMILY ATPASE"/>
    <property type="match status" value="1"/>
</dbReference>
<proteinExistence type="predicted"/>
<dbReference type="InterPro" id="IPR003959">
    <property type="entry name" value="ATPase_AAA_core"/>
</dbReference>
<organism evidence="4 5">
    <name type="scientific">Hyphodiscus hymeniophilus</name>
    <dbReference type="NCBI Taxonomy" id="353542"/>
    <lineage>
        <taxon>Eukaryota</taxon>
        <taxon>Fungi</taxon>
        <taxon>Dikarya</taxon>
        <taxon>Ascomycota</taxon>
        <taxon>Pezizomycotina</taxon>
        <taxon>Leotiomycetes</taxon>
        <taxon>Helotiales</taxon>
        <taxon>Hyphodiscaceae</taxon>
        <taxon>Hyphodiscus</taxon>
    </lineage>
</organism>
<evidence type="ECO:0000313" key="4">
    <source>
        <dbReference type="EMBL" id="KAG0649813.1"/>
    </source>
</evidence>
<keyword evidence="5" id="KW-1185">Reference proteome</keyword>
<dbReference type="GO" id="GO:0016887">
    <property type="term" value="F:ATP hydrolysis activity"/>
    <property type="evidence" value="ECO:0007669"/>
    <property type="project" value="InterPro"/>
</dbReference>
<dbReference type="InterPro" id="IPR027417">
    <property type="entry name" value="P-loop_NTPase"/>
</dbReference>
<feature type="domain" description="AAA+ ATPase" evidence="3">
    <location>
        <begin position="242"/>
        <end position="371"/>
    </location>
</feature>
<evidence type="ECO:0000259" key="3">
    <source>
        <dbReference type="SMART" id="SM00382"/>
    </source>
</evidence>
<dbReference type="GO" id="GO:1990275">
    <property type="term" value="F:preribosome binding"/>
    <property type="evidence" value="ECO:0007669"/>
    <property type="project" value="TreeGrafter"/>
</dbReference>
<dbReference type="GO" id="GO:0005524">
    <property type="term" value="F:ATP binding"/>
    <property type="evidence" value="ECO:0007669"/>
    <property type="project" value="InterPro"/>
</dbReference>
<feature type="region of interest" description="Disordered" evidence="2">
    <location>
        <begin position="1"/>
        <end position="29"/>
    </location>
</feature>
<evidence type="ECO:0000256" key="1">
    <source>
        <dbReference type="SAM" id="Coils"/>
    </source>
</evidence>
<dbReference type="InterPro" id="IPR050168">
    <property type="entry name" value="AAA_ATPase_domain"/>
</dbReference>
<feature type="compositionally biased region" description="Low complexity" evidence="2">
    <location>
        <begin position="11"/>
        <end position="23"/>
    </location>
</feature>
<sequence length="507" mass="58138">MPPFDDFIHISTGPPTGPRSSSSADYGVPSDYYENAQGKRWSTEAFMADSIRTNHPKHHLTITPGYSINFLEFGNASDDVTYSTHGNPANTMAVRQFIPPARRYNDEKGGTFVQQTQFGCYDYVYKGQPFLIYIATGSEGGMMTNFFSYILVEDSGKEGKAVAQKKADDLIAAAASWTQELHDEVMVFDQGFWQKNKELWQNIQKSNWDDVILEKNRKEAIIEDVVGFFNSQAKYEEFNVPWKRGVIFYGPPGNGKTISTKALMHDVMKRKNPSVECLYVKTFNSYMGPEAGIRNIFLMARRMAPCILIFEDIDSLVNVAVRSYFLNEVDGLESNHGILMIGSTNHLERLDPGIAKRPSRFDRKYLFDVPTREERVQYCEYWRHKLRNNKKIDFPEEMSGRVSDITDDFSFAYMKEAFVAALLVLAGKTDEETYNWRHWEDPLSGNMLWKEIKKQVENLRKEMDEESEDSSSLNMMSGLWPGISTILDERSPPSKPMEIRGAMPRYM</sequence>
<dbReference type="OrthoDB" id="2115716at2759"/>
<dbReference type="Pfam" id="PF00004">
    <property type="entry name" value="AAA"/>
    <property type="match status" value="1"/>
</dbReference>
<feature type="coiled-coil region" evidence="1">
    <location>
        <begin position="449"/>
        <end position="476"/>
    </location>
</feature>
<keyword evidence="1" id="KW-0175">Coiled coil</keyword>
<dbReference type="SUPFAM" id="SSF52540">
    <property type="entry name" value="P-loop containing nucleoside triphosphate hydrolases"/>
    <property type="match status" value="1"/>
</dbReference>
<name>A0A9P7AXM9_9HELO</name>
<dbReference type="InterPro" id="IPR003593">
    <property type="entry name" value="AAA+_ATPase"/>
</dbReference>
<dbReference type="GO" id="GO:0042254">
    <property type="term" value="P:ribosome biogenesis"/>
    <property type="evidence" value="ECO:0007669"/>
    <property type="project" value="TreeGrafter"/>
</dbReference>
<accession>A0A9P7AXM9</accession>
<dbReference type="SMART" id="SM00382">
    <property type="entry name" value="AAA"/>
    <property type="match status" value="1"/>
</dbReference>
<gene>
    <name evidence="4" type="ORF">D0Z07_3824</name>
</gene>
<evidence type="ECO:0000313" key="5">
    <source>
        <dbReference type="Proteomes" id="UP000785200"/>
    </source>
</evidence>
<dbReference type="PANTHER" id="PTHR23077:SF132">
    <property type="entry name" value="ATP-DEPENDENT ZN PROTEASE"/>
    <property type="match status" value="1"/>
</dbReference>
<dbReference type="Gene3D" id="3.40.50.300">
    <property type="entry name" value="P-loop containing nucleotide triphosphate hydrolases"/>
    <property type="match status" value="1"/>
</dbReference>
<dbReference type="AlphaFoldDB" id="A0A9P7AXM9"/>
<dbReference type="GO" id="GO:0005634">
    <property type="term" value="C:nucleus"/>
    <property type="evidence" value="ECO:0007669"/>
    <property type="project" value="TreeGrafter"/>
</dbReference>
<reference evidence="4" key="1">
    <citation type="submission" date="2019-07" db="EMBL/GenBank/DDBJ databases">
        <title>Hyphodiscus hymeniophilus genome sequencing and assembly.</title>
        <authorList>
            <person name="Kramer G."/>
            <person name="Nodwell J."/>
        </authorList>
    </citation>
    <scope>NUCLEOTIDE SEQUENCE</scope>
    <source>
        <strain evidence="4">ATCC 34498</strain>
    </source>
</reference>
<protein>
    <submittedName>
        <fullName evidence="4">ATPase</fullName>
    </submittedName>
</protein>
<dbReference type="GO" id="GO:0003723">
    <property type="term" value="F:RNA binding"/>
    <property type="evidence" value="ECO:0007669"/>
    <property type="project" value="TreeGrafter"/>
</dbReference>